<accession>A0AAN9GM09</accession>
<evidence type="ECO:0000256" key="1">
    <source>
        <dbReference type="ARBA" id="ARBA00034127"/>
    </source>
</evidence>
<organism evidence="3 4">
    <name type="scientific">Littorina saxatilis</name>
    <dbReference type="NCBI Taxonomy" id="31220"/>
    <lineage>
        <taxon>Eukaryota</taxon>
        <taxon>Metazoa</taxon>
        <taxon>Spiralia</taxon>
        <taxon>Lophotrochozoa</taxon>
        <taxon>Mollusca</taxon>
        <taxon>Gastropoda</taxon>
        <taxon>Caenogastropoda</taxon>
        <taxon>Littorinimorpha</taxon>
        <taxon>Littorinoidea</taxon>
        <taxon>Littorinidae</taxon>
        <taxon>Littorina</taxon>
    </lineage>
</organism>
<name>A0AAN9GM09_9CAEN</name>
<keyword evidence="4" id="KW-1185">Reference proteome</keyword>
<evidence type="ECO:0000256" key="2">
    <source>
        <dbReference type="SAM" id="MobiDB-lite"/>
    </source>
</evidence>
<gene>
    <name evidence="3" type="ORF">V1264_012820</name>
</gene>
<protein>
    <recommendedName>
        <fullName evidence="5">Translation machinery-associated protein 16</fullName>
    </recommendedName>
</protein>
<dbReference type="InterPro" id="IPR021346">
    <property type="entry name" value="Tma16"/>
</dbReference>
<sequence length="194" mass="23010">MPKTKKNKTEKVMHPYSRKAMKEERRLLHKHRVDHGRQERSSRLDILAEKLQWFHDRLDDRTSYTKTDLLEMIDQFRHRFDEELDQIAIVHSVGARKTNKQHAARLAAINFTTDMEKDEFESMGIEVPDLMNRDNLFNFRLWDGEMKYVQNFKMKKISVRDQEKQKTVDASQVSEQVEEDADTEHATTSASDLT</sequence>
<dbReference type="Gene3D" id="1.20.1440.170">
    <property type="entry name" value="Translation machinery-associated protein 16-like"/>
    <property type="match status" value="1"/>
</dbReference>
<dbReference type="PANTHER" id="PTHR13349">
    <property type="entry name" value="TRANSLATION MACHINERY-ASSOCIATED PROTEIN 16"/>
    <property type="match status" value="1"/>
</dbReference>
<comment type="caution">
    <text evidence="3">The sequence shown here is derived from an EMBL/GenBank/DDBJ whole genome shotgun (WGS) entry which is preliminary data.</text>
</comment>
<dbReference type="InterPro" id="IPR038356">
    <property type="entry name" value="Tma16_sf"/>
</dbReference>
<evidence type="ECO:0000313" key="3">
    <source>
        <dbReference type="EMBL" id="KAK7113552.1"/>
    </source>
</evidence>
<feature type="region of interest" description="Disordered" evidence="2">
    <location>
        <begin position="159"/>
        <end position="194"/>
    </location>
</feature>
<dbReference type="PANTHER" id="PTHR13349:SF2">
    <property type="entry name" value="TRANSLATION MACHINERY-ASSOCIATED PROTEIN 16"/>
    <property type="match status" value="1"/>
</dbReference>
<comment type="similarity">
    <text evidence="1">Belongs to the TMA16 family.</text>
</comment>
<evidence type="ECO:0008006" key="5">
    <source>
        <dbReference type="Google" id="ProtNLM"/>
    </source>
</evidence>
<reference evidence="3 4" key="1">
    <citation type="submission" date="2024-02" db="EMBL/GenBank/DDBJ databases">
        <title>Chromosome-scale genome assembly of the rough periwinkle Littorina saxatilis.</title>
        <authorList>
            <person name="De Jode A."/>
            <person name="Faria R."/>
            <person name="Formenti G."/>
            <person name="Sims Y."/>
            <person name="Smith T.P."/>
            <person name="Tracey A."/>
            <person name="Wood J.M.D."/>
            <person name="Zagrodzka Z.B."/>
            <person name="Johannesson K."/>
            <person name="Butlin R.K."/>
            <person name="Leder E.H."/>
        </authorList>
    </citation>
    <scope>NUCLEOTIDE SEQUENCE [LARGE SCALE GENOMIC DNA]</scope>
    <source>
        <strain evidence="3">Snail1</strain>
        <tissue evidence="3">Muscle</tissue>
    </source>
</reference>
<dbReference type="Proteomes" id="UP001374579">
    <property type="component" value="Unassembled WGS sequence"/>
</dbReference>
<proteinExistence type="inferred from homology"/>
<dbReference type="FunFam" id="1.20.1440.170:FF:000001">
    <property type="entry name" value="Translation machinery-associated 16 homolog"/>
    <property type="match status" value="1"/>
</dbReference>
<dbReference type="GO" id="GO:0005634">
    <property type="term" value="C:nucleus"/>
    <property type="evidence" value="ECO:0007669"/>
    <property type="project" value="TreeGrafter"/>
</dbReference>
<dbReference type="EMBL" id="JBAMIC010000002">
    <property type="protein sequence ID" value="KAK7113552.1"/>
    <property type="molecule type" value="Genomic_DNA"/>
</dbReference>
<evidence type="ECO:0000313" key="4">
    <source>
        <dbReference type="Proteomes" id="UP001374579"/>
    </source>
</evidence>
<dbReference type="AlphaFoldDB" id="A0AAN9GM09"/>
<dbReference type="Pfam" id="PF11176">
    <property type="entry name" value="Tma16"/>
    <property type="match status" value="1"/>
</dbReference>